<dbReference type="KEGG" id="mor:MOC_0969"/>
<dbReference type="HOGENOM" id="CLU_112905_0_0_5"/>
<proteinExistence type="predicted"/>
<reference evidence="1 2" key="1">
    <citation type="journal article" date="2014" name="PLoS ONE">
        <title>Genome Information of Methylobacterium oryzae, a Plant-Probiotic Methylotroph in the Phyllosphere.</title>
        <authorList>
            <person name="Kwak M.J."/>
            <person name="Jeong H."/>
            <person name="Madhaiyan M."/>
            <person name="Lee Y."/>
            <person name="Sa T.M."/>
            <person name="Oh T.K."/>
            <person name="Kim J.F."/>
        </authorList>
    </citation>
    <scope>NUCLEOTIDE SEQUENCE [LARGE SCALE GENOMIC DNA]</scope>
    <source>
        <strain evidence="1 2">CBMB20</strain>
    </source>
</reference>
<sequence length="171" mass="19517">MSYHYVHDIDPSNITDEILAMEGIDSRPRGTHRAEKFRHDALRGLWKKHWFDPRFIAQNVLNVLRNGGLDQTIHDVLDPTQAPPGETHQDHAVRLSTLLGRLSVEVPIQQRQSARKLSGEWIVFAPHQTGKHYLSVSTHGEGDAVIREKIIRHCVPEFPFLRDVLRVETAG</sequence>
<dbReference type="eggNOG" id="ENOG5032TED">
    <property type="taxonomic scope" value="Bacteria"/>
</dbReference>
<dbReference type="EMBL" id="CP003811">
    <property type="protein sequence ID" value="AIQ88724.1"/>
    <property type="molecule type" value="Genomic_DNA"/>
</dbReference>
<evidence type="ECO:0000313" key="2">
    <source>
        <dbReference type="Proteomes" id="UP000029492"/>
    </source>
</evidence>
<evidence type="ECO:0000313" key="1">
    <source>
        <dbReference type="EMBL" id="AIQ88724.1"/>
    </source>
</evidence>
<dbReference type="AlphaFoldDB" id="A0A089Q298"/>
<dbReference type="Proteomes" id="UP000029492">
    <property type="component" value="Chromosome"/>
</dbReference>
<name>A0A089Q298_9HYPH</name>
<gene>
    <name evidence="1" type="ORF">MOC_0969</name>
</gene>
<organism evidence="1 2">
    <name type="scientific">Methylobacterium oryzae CBMB20</name>
    <dbReference type="NCBI Taxonomy" id="693986"/>
    <lineage>
        <taxon>Bacteria</taxon>
        <taxon>Pseudomonadati</taxon>
        <taxon>Pseudomonadota</taxon>
        <taxon>Alphaproteobacteria</taxon>
        <taxon>Hyphomicrobiales</taxon>
        <taxon>Methylobacteriaceae</taxon>
        <taxon>Methylobacterium</taxon>
    </lineage>
</organism>
<protein>
    <submittedName>
        <fullName evidence="1">Protein of unassigned function</fullName>
    </submittedName>
</protein>
<accession>A0A089Q298</accession>
<keyword evidence="2" id="KW-1185">Reference proteome</keyword>